<dbReference type="Pfam" id="PF00561">
    <property type="entry name" value="Abhydrolase_1"/>
    <property type="match status" value="1"/>
</dbReference>
<reference evidence="2 3" key="1">
    <citation type="submission" date="2018-05" db="EMBL/GenBank/DDBJ databases">
        <title>Abyssibacter profundi OUC007T gen. nov., sp. nov, a marine bacterium isolated from seawater of the Mariana Trench.</title>
        <authorList>
            <person name="Zhou S."/>
        </authorList>
    </citation>
    <scope>NUCLEOTIDE SEQUENCE [LARGE SCALE GENOMIC DNA]</scope>
    <source>
        <strain evidence="2 3">OUC007</strain>
    </source>
</reference>
<comment type="caution">
    <text evidence="2">The sequence shown here is derived from an EMBL/GenBank/DDBJ whole genome shotgun (WGS) entry which is preliminary data.</text>
</comment>
<dbReference type="OrthoDB" id="869379at2"/>
<dbReference type="GO" id="GO:0016787">
    <property type="term" value="F:hydrolase activity"/>
    <property type="evidence" value="ECO:0007669"/>
    <property type="project" value="UniProtKB-KW"/>
</dbReference>
<dbReference type="PANTHER" id="PTHR43194:SF5">
    <property type="entry name" value="PIMELOYL-[ACYL-CARRIER PROTEIN] METHYL ESTER ESTERASE"/>
    <property type="match status" value="1"/>
</dbReference>
<gene>
    <name evidence="2" type="ORF">DEH80_11205</name>
</gene>
<protein>
    <submittedName>
        <fullName evidence="2">Alpha/beta hydrolase</fullName>
    </submittedName>
</protein>
<evidence type="ECO:0000259" key="1">
    <source>
        <dbReference type="Pfam" id="PF00561"/>
    </source>
</evidence>
<dbReference type="Proteomes" id="UP000251800">
    <property type="component" value="Unassembled WGS sequence"/>
</dbReference>
<dbReference type="InterPro" id="IPR000073">
    <property type="entry name" value="AB_hydrolase_1"/>
</dbReference>
<proteinExistence type="predicted"/>
<dbReference type="PANTHER" id="PTHR43194">
    <property type="entry name" value="HYDROLASE ALPHA/BETA FOLD FAMILY"/>
    <property type="match status" value="1"/>
</dbReference>
<organism evidence="2 3">
    <name type="scientific">Abyssibacter profundi</name>
    <dbReference type="NCBI Taxonomy" id="2182787"/>
    <lineage>
        <taxon>Bacteria</taxon>
        <taxon>Pseudomonadati</taxon>
        <taxon>Pseudomonadota</taxon>
        <taxon>Gammaproteobacteria</taxon>
        <taxon>Chromatiales</taxon>
        <taxon>Oceanococcaceae</taxon>
        <taxon>Abyssibacter</taxon>
    </lineage>
</organism>
<dbReference type="EMBL" id="QEQK01000009">
    <property type="protein sequence ID" value="PWN55666.1"/>
    <property type="molecule type" value="Genomic_DNA"/>
</dbReference>
<sequence length="281" mass="30528">MPTLMECGAFSHAGARLAFSLAGPADGPRIVLMHGILMDSELNRDLAAALAQAGYRVALLDLQGHGRSDKTTRAQDLRIDVFGQQALALLDHLGWPHAVIGGVSLGAITALHVAVQAPDRVDGLFLEMPVMERAAPAAALLLVPLLLGARFADKPWRVGARQLRRLPRPQRGLWQSLLNTVSQDPEHMAAIIHGVLAGPIVPPLRERLRLSMPSLVVGHAGDWLHNLKDARALSQELPNAELIVARSPLELRTAPTRLMPDILRFFERTQAARSARTQQQA</sequence>
<dbReference type="AlphaFoldDB" id="A0A363UJR7"/>
<keyword evidence="3" id="KW-1185">Reference proteome</keyword>
<dbReference type="PRINTS" id="PR00111">
    <property type="entry name" value="ABHYDROLASE"/>
</dbReference>
<accession>A0A363UJR7</accession>
<dbReference type="InterPro" id="IPR050228">
    <property type="entry name" value="Carboxylesterase_BioH"/>
</dbReference>
<keyword evidence="2" id="KW-0378">Hydrolase</keyword>
<evidence type="ECO:0000313" key="2">
    <source>
        <dbReference type="EMBL" id="PWN55666.1"/>
    </source>
</evidence>
<dbReference type="Gene3D" id="3.40.50.1820">
    <property type="entry name" value="alpha/beta hydrolase"/>
    <property type="match status" value="1"/>
</dbReference>
<feature type="domain" description="AB hydrolase-1" evidence="1">
    <location>
        <begin position="28"/>
        <end position="244"/>
    </location>
</feature>
<dbReference type="SUPFAM" id="SSF53474">
    <property type="entry name" value="alpha/beta-Hydrolases"/>
    <property type="match status" value="1"/>
</dbReference>
<evidence type="ECO:0000313" key="3">
    <source>
        <dbReference type="Proteomes" id="UP000251800"/>
    </source>
</evidence>
<name>A0A363UJR7_9GAMM</name>
<dbReference type="RefSeq" id="WP_109720590.1">
    <property type="nucleotide sequence ID" value="NZ_QEQK01000009.1"/>
</dbReference>
<dbReference type="InterPro" id="IPR029058">
    <property type="entry name" value="AB_hydrolase_fold"/>
</dbReference>